<dbReference type="Pfam" id="PF13630">
    <property type="entry name" value="SdpI"/>
    <property type="match status" value="1"/>
</dbReference>
<dbReference type="EMBL" id="JAENBO010000001">
    <property type="protein sequence ID" value="MBJ8325373.1"/>
    <property type="molecule type" value="Genomic_DNA"/>
</dbReference>
<accession>A0ABS0ZHA3</accession>
<keyword evidence="1" id="KW-0812">Transmembrane</keyword>
<proteinExistence type="predicted"/>
<feature type="transmembrane region" description="Helical" evidence="1">
    <location>
        <begin position="114"/>
        <end position="133"/>
    </location>
</feature>
<evidence type="ECO:0000313" key="4">
    <source>
        <dbReference type="Proteomes" id="UP000653045"/>
    </source>
</evidence>
<dbReference type="InterPro" id="IPR026272">
    <property type="entry name" value="SdpI"/>
</dbReference>
<sequence length="210" mass="24355">MQSIKNWFKVSLWLYLLPLAVSLYYYPQLPNKIAIHFNLSDQPNHFTNKFLALFISIALIFLIELFSLYVISKDPKKNNQSKKLVIFLLLFMPIMALTLNIIMISYALNTSLNVFMLLRILISFLIIIMGNYLPKTKRNHTLGIRLPWTLSNDDNWIKTHAFAGKVWFMGGVLLLLVSIFSLANNLFIGMMLLVILSPLVYSYAIYQKQK</sequence>
<feature type="transmembrane region" description="Helical" evidence="1">
    <location>
        <begin position="12"/>
        <end position="30"/>
    </location>
</feature>
<protein>
    <submittedName>
        <fullName evidence="3">SdpI family protein</fullName>
    </submittedName>
</protein>
<dbReference type="PIRSF" id="PIRSF038959">
    <property type="entry name" value="SdpI"/>
    <property type="match status" value="1"/>
</dbReference>
<gene>
    <name evidence="3" type="ORF">JHK62_01590</name>
</gene>
<dbReference type="Proteomes" id="UP000653045">
    <property type="component" value="Unassembled WGS sequence"/>
</dbReference>
<feature type="transmembrane region" description="Helical" evidence="1">
    <location>
        <begin position="186"/>
        <end position="206"/>
    </location>
</feature>
<feature type="domain" description="DUF1648" evidence="2">
    <location>
        <begin position="14"/>
        <end position="59"/>
    </location>
</feature>
<reference evidence="3 4" key="1">
    <citation type="journal article" date="2021" name="Int. J. Syst. Evol. Microbiol.">
        <title>Streptococcus vicugnae sp. nov., isolated from faeces of alpacas (Vicugna pacos) and cattle (Bos taurus), Streptococcus zalophi sp. nov., and Streptococcus pacificus sp. nov., isolated from respiratory tract of California sea lions (Zalophus californianus).</title>
        <authorList>
            <person name="Volokhov D.V."/>
            <person name="Zagorodnyaya T.A."/>
            <person name="Shen Z."/>
            <person name="Blom J."/>
            <person name="Furtak V.A."/>
            <person name="Eisenberg T."/>
            <person name="Fan P."/>
            <person name="Jeong K.C."/>
            <person name="Gao Y."/>
            <person name="Zhang S."/>
            <person name="Amselle M."/>
        </authorList>
    </citation>
    <scope>NUCLEOTIDE SEQUENCE [LARGE SCALE GENOMIC DNA]</scope>
    <source>
        <strain evidence="3 4">CSL7591</strain>
    </source>
</reference>
<dbReference type="InterPro" id="IPR012867">
    <property type="entry name" value="DUF1648"/>
</dbReference>
<feature type="transmembrane region" description="Helical" evidence="1">
    <location>
        <begin position="84"/>
        <end position="108"/>
    </location>
</feature>
<feature type="transmembrane region" description="Helical" evidence="1">
    <location>
        <begin position="50"/>
        <end position="72"/>
    </location>
</feature>
<dbReference type="InterPro" id="IPR025962">
    <property type="entry name" value="SdpI/YhfL"/>
</dbReference>
<name>A0ABS0ZHA3_9STRE</name>
<dbReference type="PANTHER" id="PTHR37810">
    <property type="entry name" value="IMMUNITY PROTEIN SDPI"/>
    <property type="match status" value="1"/>
</dbReference>
<organism evidence="3 4">
    <name type="scientific">Streptococcus pacificus</name>
    <dbReference type="NCBI Taxonomy" id="2740577"/>
    <lineage>
        <taxon>Bacteria</taxon>
        <taxon>Bacillati</taxon>
        <taxon>Bacillota</taxon>
        <taxon>Bacilli</taxon>
        <taxon>Lactobacillales</taxon>
        <taxon>Streptococcaceae</taxon>
        <taxon>Streptococcus</taxon>
    </lineage>
</organism>
<evidence type="ECO:0000259" key="2">
    <source>
        <dbReference type="Pfam" id="PF07853"/>
    </source>
</evidence>
<feature type="transmembrane region" description="Helical" evidence="1">
    <location>
        <begin position="162"/>
        <end position="180"/>
    </location>
</feature>
<evidence type="ECO:0000256" key="1">
    <source>
        <dbReference type="SAM" id="Phobius"/>
    </source>
</evidence>
<dbReference type="PANTHER" id="PTHR37810:SF5">
    <property type="entry name" value="IMMUNITY PROTEIN SDPI"/>
    <property type="match status" value="1"/>
</dbReference>
<evidence type="ECO:0000313" key="3">
    <source>
        <dbReference type="EMBL" id="MBJ8325373.1"/>
    </source>
</evidence>
<dbReference type="Pfam" id="PF07853">
    <property type="entry name" value="DUF1648"/>
    <property type="match status" value="1"/>
</dbReference>
<comment type="caution">
    <text evidence="3">The sequence shown here is derived from an EMBL/GenBank/DDBJ whole genome shotgun (WGS) entry which is preliminary data.</text>
</comment>
<keyword evidence="1" id="KW-0472">Membrane</keyword>
<keyword evidence="4" id="KW-1185">Reference proteome</keyword>
<keyword evidence="1" id="KW-1133">Transmembrane helix</keyword>
<dbReference type="RefSeq" id="WP_199574929.1">
    <property type="nucleotide sequence ID" value="NZ_JAENBO010000001.1"/>
</dbReference>